<evidence type="ECO:0000313" key="2">
    <source>
        <dbReference type="EMBL" id="KAF9598885.1"/>
    </source>
</evidence>
<feature type="region of interest" description="Disordered" evidence="1">
    <location>
        <begin position="113"/>
        <end position="151"/>
    </location>
</feature>
<evidence type="ECO:0008006" key="4">
    <source>
        <dbReference type="Google" id="ProtNLM"/>
    </source>
</evidence>
<organism evidence="2 3">
    <name type="scientific">Coptis chinensis</name>
    <dbReference type="NCBI Taxonomy" id="261450"/>
    <lineage>
        <taxon>Eukaryota</taxon>
        <taxon>Viridiplantae</taxon>
        <taxon>Streptophyta</taxon>
        <taxon>Embryophyta</taxon>
        <taxon>Tracheophyta</taxon>
        <taxon>Spermatophyta</taxon>
        <taxon>Magnoliopsida</taxon>
        <taxon>Ranunculales</taxon>
        <taxon>Ranunculaceae</taxon>
        <taxon>Coptidoideae</taxon>
        <taxon>Coptis</taxon>
    </lineage>
</organism>
<feature type="compositionally biased region" description="Basic and acidic residues" evidence="1">
    <location>
        <begin position="14"/>
        <end position="23"/>
    </location>
</feature>
<evidence type="ECO:0000256" key="1">
    <source>
        <dbReference type="SAM" id="MobiDB-lite"/>
    </source>
</evidence>
<evidence type="ECO:0000313" key="3">
    <source>
        <dbReference type="Proteomes" id="UP000631114"/>
    </source>
</evidence>
<name>A0A835LL34_9MAGN</name>
<accession>A0A835LL34</accession>
<sequence>MDSSHNTKTTTTPKNKEVNKDKNAPLWRYVTVKEVAGPKAGGNKKWTCNFCQYDGNGSYLRVKAHLLHVSGIGAKGVAKVGPSKHWDVAMEDEFSLEPGKDCLTLDDEDEILLSFDGGDGMGNEAPNPTSTDASSSGKGKEVEDLDDSDEE</sequence>
<feature type="compositionally biased region" description="Polar residues" evidence="1">
    <location>
        <begin position="126"/>
        <end position="137"/>
    </location>
</feature>
<comment type="caution">
    <text evidence="2">The sequence shown here is derived from an EMBL/GenBank/DDBJ whole genome shotgun (WGS) entry which is preliminary data.</text>
</comment>
<proteinExistence type="predicted"/>
<feature type="compositionally biased region" description="Low complexity" evidence="1">
    <location>
        <begin position="1"/>
        <end position="13"/>
    </location>
</feature>
<gene>
    <name evidence="2" type="ORF">IFM89_032739</name>
</gene>
<feature type="region of interest" description="Disordered" evidence="1">
    <location>
        <begin position="1"/>
        <end position="23"/>
    </location>
</feature>
<protein>
    <recommendedName>
        <fullName evidence="4">BED-type domain-containing protein</fullName>
    </recommendedName>
</protein>
<dbReference type="AlphaFoldDB" id="A0A835LL34"/>
<keyword evidence="3" id="KW-1185">Reference proteome</keyword>
<dbReference type="EMBL" id="JADFTS010000007">
    <property type="protein sequence ID" value="KAF9598885.1"/>
    <property type="molecule type" value="Genomic_DNA"/>
</dbReference>
<dbReference type="Proteomes" id="UP000631114">
    <property type="component" value="Unassembled WGS sequence"/>
</dbReference>
<reference evidence="2 3" key="1">
    <citation type="submission" date="2020-10" db="EMBL/GenBank/DDBJ databases">
        <title>The Coptis chinensis genome and diversification of protoberbering-type alkaloids.</title>
        <authorList>
            <person name="Wang B."/>
            <person name="Shu S."/>
            <person name="Song C."/>
            <person name="Liu Y."/>
        </authorList>
    </citation>
    <scope>NUCLEOTIDE SEQUENCE [LARGE SCALE GENOMIC DNA]</scope>
    <source>
        <strain evidence="2">HL-2020</strain>
        <tissue evidence="2">Leaf</tissue>
    </source>
</reference>
<dbReference type="OrthoDB" id="1937290at2759"/>